<accession>A0A0V7ZG43</accession>
<protein>
    <submittedName>
        <fullName evidence="1">Uncharacterized protein</fullName>
    </submittedName>
</protein>
<sequence length="66" mass="7914">MESSNFYVISDIRFDDHEINMNYLDFNGEFTPDSLESQKFKTKEDAEKFLKYFDLDSESVQVIFVR</sequence>
<dbReference type="EMBL" id="LMTZ01000137">
    <property type="protein sequence ID" value="KST63507.1"/>
    <property type="molecule type" value="Genomic_DNA"/>
</dbReference>
<reference evidence="1 2" key="1">
    <citation type="journal article" date="2015" name="Genome Announc.">
        <title>Draft Genome of the Euendolithic (true boring) Cyanobacterium Mastigocoleus testarum strain BC008.</title>
        <authorList>
            <person name="Guida B.S."/>
            <person name="Garcia-Pichel F."/>
        </authorList>
    </citation>
    <scope>NUCLEOTIDE SEQUENCE [LARGE SCALE GENOMIC DNA]</scope>
    <source>
        <strain evidence="1 2">BC008</strain>
    </source>
</reference>
<comment type="caution">
    <text evidence="1">The sequence shown here is derived from an EMBL/GenBank/DDBJ whole genome shotgun (WGS) entry which is preliminary data.</text>
</comment>
<proteinExistence type="predicted"/>
<keyword evidence="2" id="KW-1185">Reference proteome</keyword>
<dbReference type="AlphaFoldDB" id="A0A0V7ZG43"/>
<organism evidence="1 2">
    <name type="scientific">Mastigocoleus testarum BC008</name>
    <dbReference type="NCBI Taxonomy" id="371196"/>
    <lineage>
        <taxon>Bacteria</taxon>
        <taxon>Bacillati</taxon>
        <taxon>Cyanobacteriota</taxon>
        <taxon>Cyanophyceae</taxon>
        <taxon>Nostocales</taxon>
        <taxon>Hapalosiphonaceae</taxon>
        <taxon>Mastigocoleus</taxon>
    </lineage>
</organism>
<evidence type="ECO:0000313" key="2">
    <source>
        <dbReference type="Proteomes" id="UP000053372"/>
    </source>
</evidence>
<evidence type="ECO:0000313" key="1">
    <source>
        <dbReference type="EMBL" id="KST63507.1"/>
    </source>
</evidence>
<gene>
    <name evidence="1" type="ORF">BC008_13670</name>
</gene>
<name>A0A0V7ZG43_9CYAN</name>
<dbReference type="Proteomes" id="UP000053372">
    <property type="component" value="Unassembled WGS sequence"/>
</dbReference>